<evidence type="ECO:0000313" key="2">
    <source>
        <dbReference type="Proteomes" id="UP001231915"/>
    </source>
</evidence>
<accession>A0ABT7EDW7</accession>
<proteinExistence type="predicted"/>
<name>A0ABT7EDW7_9GAMM</name>
<evidence type="ECO:0008006" key="3">
    <source>
        <dbReference type="Google" id="ProtNLM"/>
    </source>
</evidence>
<protein>
    <recommendedName>
        <fullName evidence="3">Peptidase M10 metallopeptidase domain-containing protein</fullName>
    </recommendedName>
</protein>
<organism evidence="1 2">
    <name type="scientific">Pseudoalteromonas obscura</name>
    <dbReference type="NCBI Taxonomy" id="3048491"/>
    <lineage>
        <taxon>Bacteria</taxon>
        <taxon>Pseudomonadati</taxon>
        <taxon>Pseudomonadota</taxon>
        <taxon>Gammaproteobacteria</taxon>
        <taxon>Alteromonadales</taxon>
        <taxon>Pseudoalteromonadaceae</taxon>
        <taxon>Pseudoalteromonas</taxon>
    </lineage>
</organism>
<reference evidence="1 2" key="1">
    <citation type="submission" date="2023-05" db="EMBL/GenBank/DDBJ databases">
        <title>Pseudoalteromonas ardens sp. nov., Pseudoalteromonas obscura sp. nov., and Pseudoalteromonas umbrosa sp. nov., isolated from the coral Montipora capitata.</title>
        <authorList>
            <person name="Thomas E.M."/>
            <person name="Smith E.M."/>
            <person name="Papke E."/>
            <person name="Shlafstein M.D."/>
            <person name="Oline D.K."/>
            <person name="Videau P."/>
            <person name="Saw J.H."/>
            <person name="Strangman W.K."/>
            <person name="Ushijima B."/>
        </authorList>
    </citation>
    <scope>NUCLEOTIDE SEQUENCE [LARGE SCALE GENOMIC DNA]</scope>
    <source>
        <strain evidence="1 2">P94</strain>
    </source>
</reference>
<gene>
    <name evidence="1" type="ORF">QNM18_00055</name>
</gene>
<dbReference type="Proteomes" id="UP001231915">
    <property type="component" value="Unassembled WGS sequence"/>
</dbReference>
<dbReference type="RefSeq" id="WP_284135930.1">
    <property type="nucleotide sequence ID" value="NZ_JASJUT010000001.1"/>
</dbReference>
<dbReference type="SUPFAM" id="SSF55486">
    <property type="entry name" value="Metalloproteases ('zincins'), catalytic domain"/>
    <property type="match status" value="1"/>
</dbReference>
<keyword evidence="2" id="KW-1185">Reference proteome</keyword>
<evidence type="ECO:0000313" key="1">
    <source>
        <dbReference type="EMBL" id="MDK2593457.1"/>
    </source>
</evidence>
<comment type="caution">
    <text evidence="1">The sequence shown here is derived from an EMBL/GenBank/DDBJ whole genome shotgun (WGS) entry which is preliminary data.</text>
</comment>
<sequence length="100" mass="10821">MSVNLKNLESGGDIKVSPCDKCGYKLVNVGLSIIQGMAIKGGSEMWYHKGYGGKNTVGHEVAHLLGFDHIGRDQLMSVGSRVGRSLSPVTLNVKKLIEMY</sequence>
<dbReference type="EMBL" id="JASJUT010000001">
    <property type="protein sequence ID" value="MDK2593457.1"/>
    <property type="molecule type" value="Genomic_DNA"/>
</dbReference>